<gene>
    <name evidence="2" type="ORF">Clacol_004983</name>
</gene>
<proteinExistence type="predicted"/>
<feature type="region of interest" description="Disordered" evidence="1">
    <location>
        <begin position="48"/>
        <end position="76"/>
    </location>
</feature>
<protein>
    <recommendedName>
        <fullName evidence="4">C2H2-type domain-containing protein</fullName>
    </recommendedName>
</protein>
<organism evidence="2 3">
    <name type="scientific">Clathrus columnatus</name>
    <dbReference type="NCBI Taxonomy" id="1419009"/>
    <lineage>
        <taxon>Eukaryota</taxon>
        <taxon>Fungi</taxon>
        <taxon>Dikarya</taxon>
        <taxon>Basidiomycota</taxon>
        <taxon>Agaricomycotina</taxon>
        <taxon>Agaricomycetes</taxon>
        <taxon>Phallomycetidae</taxon>
        <taxon>Phallales</taxon>
        <taxon>Clathraceae</taxon>
        <taxon>Clathrus</taxon>
    </lineage>
</organism>
<evidence type="ECO:0000313" key="2">
    <source>
        <dbReference type="EMBL" id="GJJ10755.1"/>
    </source>
</evidence>
<evidence type="ECO:0008006" key="4">
    <source>
        <dbReference type="Google" id="ProtNLM"/>
    </source>
</evidence>
<dbReference type="AlphaFoldDB" id="A0AAV5A8W6"/>
<feature type="region of interest" description="Disordered" evidence="1">
    <location>
        <begin position="1"/>
        <end position="21"/>
    </location>
</feature>
<keyword evidence="3" id="KW-1185">Reference proteome</keyword>
<feature type="compositionally biased region" description="Basic and acidic residues" evidence="1">
    <location>
        <begin position="56"/>
        <end position="69"/>
    </location>
</feature>
<name>A0AAV5A8W6_9AGAM</name>
<evidence type="ECO:0000313" key="3">
    <source>
        <dbReference type="Proteomes" id="UP001050691"/>
    </source>
</evidence>
<evidence type="ECO:0000256" key="1">
    <source>
        <dbReference type="SAM" id="MobiDB-lite"/>
    </source>
</evidence>
<sequence length="479" mass="52542">MSSSSKTSDSHNQTSSFPSASTSNNCNGVLQYYLNNFLTEIANSKETELRPQVAGERQHGDGLWDDQRSPENPTSSVLVDSEQFLSAENRAYLSNVNPTPSFNLCDLPFIDNNGQKVHGVQTFSYPNPGMFFGNQYAHNSDIGSESTSAGYVSNLFDQANNSSAGLSSTPSISQTSTDCTVGMFTGNFLAPPNTKEYRSTLKEKQTVRTNVSLNSATSTSDSSTLGSKTDSKWQLLAQCVVLINYGLGNVNPNADFSQRSSALQKSISTAGYSAETAIPSVHWHMQMPSTSKAPYVDSTLGQRGIPMETHSTDPTTQLPQNFPSSTGTSYAIAHDENVPATSKTSSATTKRRYLKKPLPSETLYTMQKGKYICQYKGPACPEGCSVKTADVRNLCRHLRNHARKEKKMNVPQEERVACNGIPGESLYLEVSCPFKKDADRGKCRFYRETGTIWKVMTLERWETVMDSHKAEYHSPGDGS</sequence>
<accession>A0AAV5A8W6</accession>
<comment type="caution">
    <text evidence="2">The sequence shown here is derived from an EMBL/GenBank/DDBJ whole genome shotgun (WGS) entry which is preliminary data.</text>
</comment>
<reference evidence="2" key="1">
    <citation type="submission" date="2021-10" db="EMBL/GenBank/DDBJ databases">
        <title>De novo Genome Assembly of Clathrus columnatus (Basidiomycota, Fungi) Using Illumina and Nanopore Sequence Data.</title>
        <authorList>
            <person name="Ogiso-Tanaka E."/>
            <person name="Itagaki H."/>
            <person name="Hosoya T."/>
            <person name="Hosaka K."/>
        </authorList>
    </citation>
    <scope>NUCLEOTIDE SEQUENCE</scope>
    <source>
        <strain evidence="2">MO-923</strain>
    </source>
</reference>
<dbReference type="EMBL" id="BPWL01000005">
    <property type="protein sequence ID" value="GJJ10755.1"/>
    <property type="molecule type" value="Genomic_DNA"/>
</dbReference>
<dbReference type="Proteomes" id="UP001050691">
    <property type="component" value="Unassembled WGS sequence"/>
</dbReference>